<reference evidence="1" key="1">
    <citation type="journal article" date="2019" name="bioRxiv">
        <title>The Genome of the Zebra Mussel, Dreissena polymorpha: A Resource for Invasive Species Research.</title>
        <authorList>
            <person name="McCartney M.A."/>
            <person name="Auch B."/>
            <person name="Kono T."/>
            <person name="Mallez S."/>
            <person name="Zhang Y."/>
            <person name="Obille A."/>
            <person name="Becker A."/>
            <person name="Abrahante J.E."/>
            <person name="Garbe J."/>
            <person name="Badalamenti J.P."/>
            <person name="Herman A."/>
            <person name="Mangelson H."/>
            <person name="Liachko I."/>
            <person name="Sullivan S."/>
            <person name="Sone E.D."/>
            <person name="Koren S."/>
            <person name="Silverstein K.A.T."/>
            <person name="Beckman K.B."/>
            <person name="Gohl D.M."/>
        </authorList>
    </citation>
    <scope>NUCLEOTIDE SEQUENCE</scope>
    <source>
        <strain evidence="1">Duluth1</strain>
        <tissue evidence="1">Whole animal</tissue>
    </source>
</reference>
<dbReference type="AlphaFoldDB" id="A0A9D4CH54"/>
<comment type="caution">
    <text evidence="1">The sequence shown here is derived from an EMBL/GenBank/DDBJ whole genome shotgun (WGS) entry which is preliminary data.</text>
</comment>
<evidence type="ECO:0000313" key="1">
    <source>
        <dbReference type="EMBL" id="KAH3725179.1"/>
    </source>
</evidence>
<name>A0A9D4CH54_DREPO</name>
<protein>
    <submittedName>
        <fullName evidence="1">Uncharacterized protein</fullName>
    </submittedName>
</protein>
<gene>
    <name evidence="1" type="ORF">DPMN_051014</name>
</gene>
<dbReference type="Proteomes" id="UP000828390">
    <property type="component" value="Unassembled WGS sequence"/>
</dbReference>
<proteinExistence type="predicted"/>
<evidence type="ECO:0000313" key="2">
    <source>
        <dbReference type="Proteomes" id="UP000828390"/>
    </source>
</evidence>
<organism evidence="1 2">
    <name type="scientific">Dreissena polymorpha</name>
    <name type="common">Zebra mussel</name>
    <name type="synonym">Mytilus polymorpha</name>
    <dbReference type="NCBI Taxonomy" id="45954"/>
    <lineage>
        <taxon>Eukaryota</taxon>
        <taxon>Metazoa</taxon>
        <taxon>Spiralia</taxon>
        <taxon>Lophotrochozoa</taxon>
        <taxon>Mollusca</taxon>
        <taxon>Bivalvia</taxon>
        <taxon>Autobranchia</taxon>
        <taxon>Heteroconchia</taxon>
        <taxon>Euheterodonta</taxon>
        <taxon>Imparidentia</taxon>
        <taxon>Neoheterodontei</taxon>
        <taxon>Myida</taxon>
        <taxon>Dreissenoidea</taxon>
        <taxon>Dreissenidae</taxon>
        <taxon>Dreissena</taxon>
    </lineage>
</organism>
<reference evidence="1" key="2">
    <citation type="submission" date="2020-11" db="EMBL/GenBank/DDBJ databases">
        <authorList>
            <person name="McCartney M.A."/>
            <person name="Auch B."/>
            <person name="Kono T."/>
            <person name="Mallez S."/>
            <person name="Becker A."/>
            <person name="Gohl D.M."/>
            <person name="Silverstein K.A.T."/>
            <person name="Koren S."/>
            <person name="Bechman K.B."/>
            <person name="Herman A."/>
            <person name="Abrahante J.E."/>
            <person name="Garbe J."/>
        </authorList>
    </citation>
    <scope>NUCLEOTIDE SEQUENCE</scope>
    <source>
        <strain evidence="1">Duluth1</strain>
        <tissue evidence="1">Whole animal</tissue>
    </source>
</reference>
<accession>A0A9D4CH54</accession>
<sequence>MATDGHVEKENNIAFWSKIKCFTSKQHGTDNVEYRTFLYNCTISASSVVKASGTLWATACHGAPPIAHV</sequence>
<dbReference type="EMBL" id="JAIWYP010000012">
    <property type="protein sequence ID" value="KAH3725179.1"/>
    <property type="molecule type" value="Genomic_DNA"/>
</dbReference>
<keyword evidence="2" id="KW-1185">Reference proteome</keyword>